<dbReference type="EMBL" id="LT629791">
    <property type="protein sequence ID" value="SDU77818.1"/>
    <property type="molecule type" value="Genomic_DNA"/>
</dbReference>
<gene>
    <name evidence="2" type="ORF">SAMN04488563_5638</name>
</gene>
<keyword evidence="3" id="KW-1185">Reference proteome</keyword>
<feature type="region of interest" description="Disordered" evidence="1">
    <location>
        <begin position="1"/>
        <end position="21"/>
    </location>
</feature>
<accession>A0A1H2LB25</accession>
<dbReference type="RefSeq" id="WP_046771573.1">
    <property type="nucleotide sequence ID" value="NZ_LBMC01000044.1"/>
</dbReference>
<evidence type="ECO:0000256" key="1">
    <source>
        <dbReference type="SAM" id="MobiDB-lite"/>
    </source>
</evidence>
<protein>
    <submittedName>
        <fullName evidence="2">Uncharacterized protein</fullName>
    </submittedName>
</protein>
<evidence type="ECO:0000313" key="3">
    <source>
        <dbReference type="Proteomes" id="UP000182977"/>
    </source>
</evidence>
<dbReference type="OrthoDB" id="5194917at2"/>
<name>A0A1H2LB25_9ACTN</name>
<dbReference type="AlphaFoldDB" id="A0A1H2LB25"/>
<reference evidence="3" key="1">
    <citation type="submission" date="2016-10" db="EMBL/GenBank/DDBJ databases">
        <authorList>
            <person name="Varghese N."/>
            <person name="Submissions S."/>
        </authorList>
    </citation>
    <scope>NUCLEOTIDE SEQUENCE [LARGE SCALE GENOMIC DNA]</scope>
    <source>
        <strain evidence="3">DSM 45079</strain>
    </source>
</reference>
<sequence length="68" mass="7259">MTTPARPQPSDPEWDGDDRDLDAVGLAAHFAEHARRTGGTDGDQQQALGAWLDELIAELEAEADGSRG</sequence>
<dbReference type="Proteomes" id="UP000182977">
    <property type="component" value="Chromosome I"/>
</dbReference>
<proteinExistence type="predicted"/>
<organism evidence="2 3">
    <name type="scientific">Jiangella alkaliphila</name>
    <dbReference type="NCBI Taxonomy" id="419479"/>
    <lineage>
        <taxon>Bacteria</taxon>
        <taxon>Bacillati</taxon>
        <taxon>Actinomycetota</taxon>
        <taxon>Actinomycetes</taxon>
        <taxon>Jiangellales</taxon>
        <taxon>Jiangellaceae</taxon>
        <taxon>Jiangella</taxon>
    </lineage>
</organism>
<evidence type="ECO:0000313" key="2">
    <source>
        <dbReference type="EMBL" id="SDU77818.1"/>
    </source>
</evidence>
<feature type="compositionally biased region" description="Pro residues" evidence="1">
    <location>
        <begin position="1"/>
        <end position="10"/>
    </location>
</feature>